<reference evidence="3 4" key="1">
    <citation type="submission" date="2024-05" db="EMBL/GenBank/DDBJ databases">
        <title>A draft genome resource for the thread blight pathogen Marasmius tenuissimus strain MS-2.</title>
        <authorList>
            <person name="Yulfo-Soto G.E."/>
            <person name="Baruah I.K."/>
            <person name="Amoako-Attah I."/>
            <person name="Bukari Y."/>
            <person name="Meinhardt L.W."/>
            <person name="Bailey B.A."/>
            <person name="Cohen S.P."/>
        </authorList>
    </citation>
    <scope>NUCLEOTIDE SEQUENCE [LARGE SCALE GENOMIC DNA]</scope>
    <source>
        <strain evidence="3 4">MS-2</strain>
    </source>
</reference>
<evidence type="ECO:0008006" key="5">
    <source>
        <dbReference type="Google" id="ProtNLM"/>
    </source>
</evidence>
<evidence type="ECO:0000259" key="2">
    <source>
        <dbReference type="Pfam" id="PF18721"/>
    </source>
</evidence>
<dbReference type="InterPro" id="IPR041539">
    <property type="entry name" value="CxC5"/>
</dbReference>
<dbReference type="InterPro" id="IPR040898">
    <property type="entry name" value="CxC6"/>
</dbReference>
<dbReference type="EMBL" id="JBBXMP010000124">
    <property type="protein sequence ID" value="KAL0061742.1"/>
    <property type="molecule type" value="Genomic_DNA"/>
</dbReference>
<feature type="domain" description="CxC6 like cysteine cluster associated with KDZ" evidence="2">
    <location>
        <begin position="338"/>
        <end position="403"/>
    </location>
</feature>
<comment type="caution">
    <text evidence="3">The sequence shown here is derived from an EMBL/GenBank/DDBJ whole genome shotgun (WGS) entry which is preliminary data.</text>
</comment>
<evidence type="ECO:0000313" key="3">
    <source>
        <dbReference type="EMBL" id="KAL0061742.1"/>
    </source>
</evidence>
<name>A0ABR2ZJC6_9AGAR</name>
<dbReference type="Pfam" id="PF18721">
    <property type="entry name" value="CxC6"/>
    <property type="match status" value="1"/>
</dbReference>
<dbReference type="Pfam" id="PF18718">
    <property type="entry name" value="CxC5"/>
    <property type="match status" value="1"/>
</dbReference>
<keyword evidence="4" id="KW-1185">Reference proteome</keyword>
<gene>
    <name evidence="3" type="ORF">AAF712_011415</name>
</gene>
<evidence type="ECO:0000259" key="1">
    <source>
        <dbReference type="Pfam" id="PF18718"/>
    </source>
</evidence>
<evidence type="ECO:0000313" key="4">
    <source>
        <dbReference type="Proteomes" id="UP001437256"/>
    </source>
</evidence>
<organism evidence="3 4">
    <name type="scientific">Marasmius tenuissimus</name>
    <dbReference type="NCBI Taxonomy" id="585030"/>
    <lineage>
        <taxon>Eukaryota</taxon>
        <taxon>Fungi</taxon>
        <taxon>Dikarya</taxon>
        <taxon>Basidiomycota</taxon>
        <taxon>Agaricomycotina</taxon>
        <taxon>Agaricomycetes</taxon>
        <taxon>Agaricomycetidae</taxon>
        <taxon>Agaricales</taxon>
        <taxon>Marasmiineae</taxon>
        <taxon>Marasmiaceae</taxon>
        <taxon>Marasmius</taxon>
    </lineage>
</organism>
<sequence length="647" mass="74599">MHLLDLLRHSSRDLSQILVSHLIAFVLVCSRIKNNILAIYPSDQPHDVPPLVLPHEAKVFLQRACRLKDPRDVDICWKKLGTVIWNEDEVLRSVNGDEAMQRTFESSGGCLFPSFRSIWPKTSVCLNQDCSYVQNQKNLKLQGVEERHGILYTLSGPVAVLVHHITCHGCGVVYHLNYYVVTDQSTDKKYRHYYSQKSLPDIIQVGDHQFVDTRVALNWRYSMVSAWVSATNCASIYTQSTDSRTFNPPAGWKFNTRLQNEHIYDSFKIISLLDYHDVHSSQLVILHDGAQSKRFDEAMREVNSEVRQYGQTELNHRCRKCVREFKQDGVTQEVFAVVCDGVTVGRPTCGVPHCDRDLNSPRESFCPDHQTQKDTCRIVGCAEPICSPGSKTCINQEHQEIERQYRAAASAAFQLKARYERTHEDHRARGAESDAATEELDTGMEVVFEGTTSAGTKKKVRAQFGRTRTHNEQLIIAPCGMILSRATFHYSEGPSQVAEFTFNTFNGRRVPEHFIYDTNCILSQYVRGVNVPPHIRDFFAHIKLAVDVFHFKCKHKESDQYCQLHCNPYAFPELMYRNEKGDEKWYFNTSVAEQTNTWFGRYQSMCREMGGVFYEFFLNEMIRLRNQETKEKLEEQELNPSHWNSNM</sequence>
<accession>A0ABR2ZJC6</accession>
<protein>
    <recommendedName>
        <fullName evidence="5">CxC5 like cysteine cluster associated with KDZ domain-containing protein</fullName>
    </recommendedName>
</protein>
<dbReference type="Proteomes" id="UP001437256">
    <property type="component" value="Unassembled WGS sequence"/>
</dbReference>
<proteinExistence type="predicted"/>
<feature type="domain" description="CxC5 like cysteine cluster associated with KDZ" evidence="1">
    <location>
        <begin position="115"/>
        <end position="240"/>
    </location>
</feature>